<sequence>MLDRFSSLFAKEKSPLASVKAATSWCKNLDLVDPATRGAKVHGVVTDFIAGNQAPTFESLQALMMIDEHVQEAFDAICYQYVSNPRMSKEIEQKLWKDIVGYAHDMVDGYQRFVQAESNEALQKQFAPMMPVVLARSLRYLAIQAKWYYFRFEKVPPKIWTVAHQLYRLSEIGGFDSNPFPTYPASSAEISSCADEYIQMLMLNTLANNNLSIRQLDMVDSWLEKWSKLIQISRKYQEERHHFCVNLQESQGAQKINPELMGEPYRYWGLNDLVNQVQEILGRLMTGASYASLDLGSDARGPAVAELLKHLDVFWTMSMRNSQVKRSERTKVAKAADIIYGLDRICGYVKEDNDKFTRQSREAKDQVDYDEIMDMRLYGFVSSRTKQKSSVATNPYVVNKKQNDWHTWSIDNESNGGLGAILRFSENEWIRPNLLLGLRLNSNENWQIGVLRRIARLSDDEISAGIQVLTSTPVMVGMHSEQSDRIENITVTELGFTGGLELPNVKTALYVPHQIDGKSVNTLIMHSADYGLDKIYQIRARDKRFSVSLGLVLEKGVDWIWVAVNVLRQEN</sequence>
<dbReference type="EMBL" id="CP058627">
    <property type="protein sequence ID" value="QLG87954.1"/>
    <property type="molecule type" value="Genomic_DNA"/>
</dbReference>
<evidence type="ECO:0000313" key="2">
    <source>
        <dbReference type="Proteomes" id="UP000509597"/>
    </source>
</evidence>
<dbReference type="RefSeq" id="WP_179358034.1">
    <property type="nucleotide sequence ID" value="NZ_CP058627.1"/>
</dbReference>
<dbReference type="AlphaFoldDB" id="A0A7H9BKE0"/>
<gene>
    <name evidence="1" type="ORF">HQ393_06585</name>
</gene>
<evidence type="ECO:0000313" key="1">
    <source>
        <dbReference type="EMBL" id="QLG87954.1"/>
    </source>
</evidence>
<accession>A0A7H9BKE0</accession>
<reference evidence="1 2" key="1">
    <citation type="submission" date="2020-07" db="EMBL/GenBank/DDBJ databases">
        <title>Complete genome sequence of Chitinibacter sp. 2T18.</title>
        <authorList>
            <person name="Bae J.-W."/>
            <person name="Choi J.-W."/>
        </authorList>
    </citation>
    <scope>NUCLEOTIDE SEQUENCE [LARGE SCALE GENOMIC DNA]</scope>
    <source>
        <strain evidence="1 2">2T18</strain>
    </source>
</reference>
<keyword evidence="2" id="KW-1185">Reference proteome</keyword>
<dbReference type="KEGG" id="chiz:HQ393_06585"/>
<protein>
    <submittedName>
        <fullName evidence="1">Uncharacterized protein</fullName>
    </submittedName>
</protein>
<dbReference type="Proteomes" id="UP000509597">
    <property type="component" value="Chromosome"/>
</dbReference>
<proteinExistence type="predicted"/>
<name>A0A7H9BKE0_9NEIS</name>
<organism evidence="1 2">
    <name type="scientific">Chitinibacter bivalviorum</name>
    <dbReference type="NCBI Taxonomy" id="2739434"/>
    <lineage>
        <taxon>Bacteria</taxon>
        <taxon>Pseudomonadati</taxon>
        <taxon>Pseudomonadota</taxon>
        <taxon>Betaproteobacteria</taxon>
        <taxon>Neisseriales</taxon>
        <taxon>Chitinibacteraceae</taxon>
        <taxon>Chitinibacter</taxon>
    </lineage>
</organism>